<protein>
    <submittedName>
        <fullName evidence="8">G protein subunit beta</fullName>
    </submittedName>
</protein>
<dbReference type="RefSeq" id="XP_064853894.1">
    <property type="nucleotide sequence ID" value="XM_064997822.1"/>
</dbReference>
<dbReference type="PROSITE" id="PS50294">
    <property type="entry name" value="WD_REPEATS_REGION"/>
    <property type="match status" value="1"/>
</dbReference>
<dbReference type="EMBL" id="BTFZ01000011">
    <property type="protein sequence ID" value="GMM36898.1"/>
    <property type="molecule type" value="Genomic_DNA"/>
</dbReference>
<name>A0AAV5QRX2_9ASCO</name>
<sequence length="470" mass="51748">MSVNTTTLSIQTNLDTNGKMDPSSTTTPTTTNQVALLTYRLDQAIRERDALEAQIKRKLAMLKDTSLLQLTTGIPNVKRLNLFSIRKFKAHTRPIRAVSWSRDSCHIVSASDDNNLIIWNSRTKLKEHFEPLQVDDHYAFACDISPDNNLVVCGGLSNSVSIFRIRNNNNNNNNNGSMHYGDRNDGGVVNRDNIIYGADPIQLDTSLSSSSIVCRFKDHTDWVTGVKFVSNHELISTSSDRKCYLWDINKGTKTRSFADNLSDITGLSLSPANENVFITSSAQDSTVRLYDIRDPNNAGLVEQFGPVGDDATAVEFFPSGNAFAVGTKESTISLFDIRSGSIKMEEFMLPISSITQAQLATNPSPTSTRFKQGSGRNNHNNLSNNASRRGSGGGMATINVDGVECLSFSNSGRILFITTQDLGCFAFDILKGEMIQELDKYSSLVKVSPDGYAVLTASTPQHCMELWTFM</sequence>
<evidence type="ECO:0000256" key="6">
    <source>
        <dbReference type="SAM" id="Coils"/>
    </source>
</evidence>
<feature type="compositionally biased region" description="Polar residues" evidence="7">
    <location>
        <begin position="1"/>
        <end position="16"/>
    </location>
</feature>
<dbReference type="InterPro" id="IPR016346">
    <property type="entry name" value="G-protein_beta_1-5"/>
</dbReference>
<feature type="compositionally biased region" description="Polar residues" evidence="7">
    <location>
        <begin position="358"/>
        <end position="371"/>
    </location>
</feature>
<dbReference type="SMART" id="SM00320">
    <property type="entry name" value="WD40"/>
    <property type="match status" value="6"/>
</dbReference>
<evidence type="ECO:0000256" key="7">
    <source>
        <dbReference type="SAM" id="MobiDB-lite"/>
    </source>
</evidence>
<proteinExistence type="inferred from homology"/>
<dbReference type="Gene3D" id="2.130.10.10">
    <property type="entry name" value="YVTN repeat-like/Quinoprotein amine dehydrogenase"/>
    <property type="match status" value="1"/>
</dbReference>
<feature type="repeat" description="WD" evidence="5">
    <location>
        <begin position="88"/>
        <end position="123"/>
    </location>
</feature>
<keyword evidence="2 5" id="KW-0853">WD repeat</keyword>
<dbReference type="AlphaFoldDB" id="A0AAV5QRX2"/>
<reference evidence="8 9" key="1">
    <citation type="journal article" date="2023" name="Elife">
        <title>Identification of key yeast species and microbe-microbe interactions impacting larval growth of Drosophila in the wild.</title>
        <authorList>
            <person name="Mure A."/>
            <person name="Sugiura Y."/>
            <person name="Maeda R."/>
            <person name="Honda K."/>
            <person name="Sakurai N."/>
            <person name="Takahashi Y."/>
            <person name="Watada M."/>
            <person name="Katoh T."/>
            <person name="Gotoh A."/>
            <person name="Gotoh Y."/>
            <person name="Taniguchi I."/>
            <person name="Nakamura K."/>
            <person name="Hayashi T."/>
            <person name="Katayama T."/>
            <person name="Uemura T."/>
            <person name="Hattori Y."/>
        </authorList>
    </citation>
    <scope>NUCLEOTIDE SEQUENCE [LARGE SCALE GENOMIC DNA]</scope>
    <source>
        <strain evidence="8 9">SC-9</strain>
    </source>
</reference>
<dbReference type="PROSITE" id="PS50082">
    <property type="entry name" value="WD_REPEATS_2"/>
    <property type="match status" value="2"/>
</dbReference>
<evidence type="ECO:0000256" key="3">
    <source>
        <dbReference type="ARBA" id="ARBA00022737"/>
    </source>
</evidence>
<evidence type="ECO:0000313" key="9">
    <source>
        <dbReference type="Proteomes" id="UP001360560"/>
    </source>
</evidence>
<dbReference type="InterPro" id="IPR036322">
    <property type="entry name" value="WD40_repeat_dom_sf"/>
</dbReference>
<dbReference type="InterPro" id="IPR015943">
    <property type="entry name" value="WD40/YVTN_repeat-like_dom_sf"/>
</dbReference>
<feature type="region of interest" description="Disordered" evidence="7">
    <location>
        <begin position="358"/>
        <end position="391"/>
    </location>
</feature>
<dbReference type="PANTHER" id="PTHR19850">
    <property type="entry name" value="GUANINE NUCLEOTIDE-BINDING PROTEIN BETA G PROTEIN BETA"/>
    <property type="match status" value="1"/>
</dbReference>
<evidence type="ECO:0000256" key="5">
    <source>
        <dbReference type="PROSITE-ProRule" id="PRU00221"/>
    </source>
</evidence>
<dbReference type="InterPro" id="IPR001680">
    <property type="entry name" value="WD40_rpt"/>
</dbReference>
<accession>A0AAV5QRX2</accession>
<dbReference type="GeneID" id="90074873"/>
<dbReference type="SUPFAM" id="SSF50978">
    <property type="entry name" value="WD40 repeat-like"/>
    <property type="match status" value="1"/>
</dbReference>
<keyword evidence="4" id="KW-0807">Transducer</keyword>
<dbReference type="InterPro" id="IPR001632">
    <property type="entry name" value="WD40_G-protein_beta-like"/>
</dbReference>
<dbReference type="PRINTS" id="PR00319">
    <property type="entry name" value="GPROTEINB"/>
</dbReference>
<evidence type="ECO:0000256" key="2">
    <source>
        <dbReference type="ARBA" id="ARBA00022574"/>
    </source>
</evidence>
<evidence type="ECO:0000256" key="4">
    <source>
        <dbReference type="ARBA" id="ARBA00023224"/>
    </source>
</evidence>
<evidence type="ECO:0000256" key="1">
    <source>
        <dbReference type="ARBA" id="ARBA00009768"/>
    </source>
</evidence>
<feature type="region of interest" description="Disordered" evidence="7">
    <location>
        <begin position="1"/>
        <end position="29"/>
    </location>
</feature>
<keyword evidence="3" id="KW-0677">Repeat</keyword>
<gene>
    <name evidence="8" type="ORF">DASC09_042230</name>
</gene>
<evidence type="ECO:0000313" key="8">
    <source>
        <dbReference type="EMBL" id="GMM36898.1"/>
    </source>
</evidence>
<dbReference type="Pfam" id="PF00400">
    <property type="entry name" value="WD40"/>
    <property type="match status" value="3"/>
</dbReference>
<comment type="caution">
    <text evidence="8">The sequence shown here is derived from an EMBL/GenBank/DDBJ whole genome shotgun (WGS) entry which is preliminary data.</text>
</comment>
<feature type="repeat" description="WD" evidence="5">
    <location>
        <begin position="216"/>
        <end position="256"/>
    </location>
</feature>
<keyword evidence="6" id="KW-0175">Coiled coil</keyword>
<feature type="compositionally biased region" description="Low complexity" evidence="7">
    <location>
        <begin position="374"/>
        <end position="389"/>
    </location>
</feature>
<feature type="coiled-coil region" evidence="6">
    <location>
        <begin position="34"/>
        <end position="61"/>
    </location>
</feature>
<keyword evidence="9" id="KW-1185">Reference proteome</keyword>
<organism evidence="8 9">
    <name type="scientific">Saccharomycopsis crataegensis</name>
    <dbReference type="NCBI Taxonomy" id="43959"/>
    <lineage>
        <taxon>Eukaryota</taxon>
        <taxon>Fungi</taxon>
        <taxon>Dikarya</taxon>
        <taxon>Ascomycota</taxon>
        <taxon>Saccharomycotina</taxon>
        <taxon>Saccharomycetes</taxon>
        <taxon>Saccharomycopsidaceae</taxon>
        <taxon>Saccharomycopsis</taxon>
    </lineage>
</organism>
<dbReference type="GO" id="GO:0007165">
    <property type="term" value="P:signal transduction"/>
    <property type="evidence" value="ECO:0007669"/>
    <property type="project" value="UniProtKB-KW"/>
</dbReference>
<dbReference type="PROSITE" id="PS00678">
    <property type="entry name" value="WD_REPEATS_1"/>
    <property type="match status" value="2"/>
</dbReference>
<dbReference type="Proteomes" id="UP001360560">
    <property type="component" value="Unassembled WGS sequence"/>
</dbReference>
<dbReference type="InterPro" id="IPR019775">
    <property type="entry name" value="WD40_repeat_CS"/>
</dbReference>
<comment type="similarity">
    <text evidence="1">Belongs to the WD repeat G protein beta family.</text>
</comment>